<dbReference type="STRING" id="7217.A0A0P9BY08"/>
<feature type="domain" description="Endonuclease/exonuclease/phosphatase" evidence="1">
    <location>
        <begin position="68"/>
        <end position="344"/>
    </location>
</feature>
<gene>
    <name evidence="2" type="primary">Dana\GF27109</name>
    <name evidence="2" type="ORF">GF27109</name>
</gene>
<dbReference type="SUPFAM" id="SSF56219">
    <property type="entry name" value="DNase I-like"/>
    <property type="match status" value="1"/>
</dbReference>
<dbReference type="Pfam" id="PF03372">
    <property type="entry name" value="Exo_endo_phos"/>
    <property type="match status" value="1"/>
</dbReference>
<dbReference type="PANTHER" id="PTHR12121:SF34">
    <property type="entry name" value="PROTEIN ANGEL"/>
    <property type="match status" value="1"/>
</dbReference>
<evidence type="ECO:0000259" key="1">
    <source>
        <dbReference type="Pfam" id="PF03372"/>
    </source>
</evidence>
<dbReference type="InParanoid" id="A0A0P9BY08"/>
<reference evidence="2 3" key="1">
    <citation type="journal article" date="2007" name="Nature">
        <title>Evolution of genes and genomes on the Drosophila phylogeny.</title>
        <authorList>
            <consortium name="Drosophila 12 Genomes Consortium"/>
            <person name="Clark A.G."/>
            <person name="Eisen M.B."/>
            <person name="Smith D.R."/>
            <person name="Bergman C.M."/>
            <person name="Oliver B."/>
            <person name="Markow T.A."/>
            <person name="Kaufman T.C."/>
            <person name="Kellis M."/>
            <person name="Gelbart W."/>
            <person name="Iyer V.N."/>
            <person name="Pollard D.A."/>
            <person name="Sackton T.B."/>
            <person name="Larracuente A.M."/>
            <person name="Singh N.D."/>
            <person name="Abad J.P."/>
            <person name="Abt D.N."/>
            <person name="Adryan B."/>
            <person name="Aguade M."/>
            <person name="Akashi H."/>
            <person name="Anderson W.W."/>
            <person name="Aquadro C.F."/>
            <person name="Ardell D.H."/>
            <person name="Arguello R."/>
            <person name="Artieri C.G."/>
            <person name="Barbash D.A."/>
            <person name="Barker D."/>
            <person name="Barsanti P."/>
            <person name="Batterham P."/>
            <person name="Batzoglou S."/>
            <person name="Begun D."/>
            <person name="Bhutkar A."/>
            <person name="Blanco E."/>
            <person name="Bosak S.A."/>
            <person name="Bradley R.K."/>
            <person name="Brand A.D."/>
            <person name="Brent M.R."/>
            <person name="Brooks A.N."/>
            <person name="Brown R.H."/>
            <person name="Butlin R.K."/>
            <person name="Caggese C."/>
            <person name="Calvi B.R."/>
            <person name="Bernardo de Carvalho A."/>
            <person name="Caspi A."/>
            <person name="Castrezana S."/>
            <person name="Celniker S.E."/>
            <person name="Chang J.L."/>
            <person name="Chapple C."/>
            <person name="Chatterji S."/>
            <person name="Chinwalla A."/>
            <person name="Civetta A."/>
            <person name="Clifton S.W."/>
            <person name="Comeron J.M."/>
            <person name="Costello J.C."/>
            <person name="Coyne J.A."/>
            <person name="Daub J."/>
            <person name="David R.G."/>
            <person name="Delcher A.L."/>
            <person name="Delehaunty K."/>
            <person name="Do C.B."/>
            <person name="Ebling H."/>
            <person name="Edwards K."/>
            <person name="Eickbush T."/>
            <person name="Evans J.D."/>
            <person name="Filipski A."/>
            <person name="Findeiss S."/>
            <person name="Freyhult E."/>
            <person name="Fulton L."/>
            <person name="Fulton R."/>
            <person name="Garcia A.C."/>
            <person name="Gardiner A."/>
            <person name="Garfield D.A."/>
            <person name="Garvin B.E."/>
            <person name="Gibson G."/>
            <person name="Gilbert D."/>
            <person name="Gnerre S."/>
            <person name="Godfrey J."/>
            <person name="Good R."/>
            <person name="Gotea V."/>
            <person name="Gravely B."/>
            <person name="Greenberg A.J."/>
            <person name="Griffiths-Jones S."/>
            <person name="Gross S."/>
            <person name="Guigo R."/>
            <person name="Gustafson E.A."/>
            <person name="Haerty W."/>
            <person name="Hahn M.W."/>
            <person name="Halligan D.L."/>
            <person name="Halpern A.L."/>
            <person name="Halter G.M."/>
            <person name="Han M.V."/>
            <person name="Heger A."/>
            <person name="Hillier L."/>
            <person name="Hinrichs A.S."/>
            <person name="Holmes I."/>
            <person name="Hoskins R.A."/>
            <person name="Hubisz M.J."/>
            <person name="Hultmark D."/>
            <person name="Huntley M.A."/>
            <person name="Jaffe D.B."/>
            <person name="Jagadeeshan S."/>
            <person name="Jeck W.R."/>
            <person name="Johnson J."/>
            <person name="Jones C.D."/>
            <person name="Jordan W.C."/>
            <person name="Karpen G.H."/>
            <person name="Kataoka E."/>
            <person name="Keightley P.D."/>
            <person name="Kheradpour P."/>
            <person name="Kirkness E.F."/>
            <person name="Koerich L.B."/>
            <person name="Kristiansen K."/>
            <person name="Kudrna D."/>
            <person name="Kulathinal R.J."/>
            <person name="Kumar S."/>
            <person name="Kwok R."/>
            <person name="Lander E."/>
            <person name="Langley C.H."/>
            <person name="Lapoint R."/>
            <person name="Lazzaro B.P."/>
            <person name="Lee S.J."/>
            <person name="Levesque L."/>
            <person name="Li R."/>
            <person name="Lin C.F."/>
            <person name="Lin M.F."/>
            <person name="Lindblad-Toh K."/>
            <person name="Llopart A."/>
            <person name="Long M."/>
            <person name="Low L."/>
            <person name="Lozovsky E."/>
            <person name="Lu J."/>
            <person name="Luo M."/>
            <person name="Machado C.A."/>
            <person name="Makalowski W."/>
            <person name="Marzo M."/>
            <person name="Matsuda M."/>
            <person name="Matzkin L."/>
            <person name="McAllister B."/>
            <person name="McBride C.S."/>
            <person name="McKernan B."/>
            <person name="McKernan K."/>
            <person name="Mendez-Lago M."/>
            <person name="Minx P."/>
            <person name="Mollenhauer M.U."/>
            <person name="Montooth K."/>
            <person name="Mount S.M."/>
            <person name="Mu X."/>
            <person name="Myers E."/>
            <person name="Negre B."/>
            <person name="Newfeld S."/>
            <person name="Nielsen R."/>
            <person name="Noor M.A."/>
            <person name="O'Grady P."/>
            <person name="Pachter L."/>
            <person name="Papaceit M."/>
            <person name="Parisi M.J."/>
            <person name="Parisi M."/>
            <person name="Parts L."/>
            <person name="Pedersen J.S."/>
            <person name="Pesole G."/>
            <person name="Phillippy A.M."/>
            <person name="Ponting C.P."/>
            <person name="Pop M."/>
            <person name="Porcelli D."/>
            <person name="Powell J.R."/>
            <person name="Prohaska S."/>
            <person name="Pruitt K."/>
            <person name="Puig M."/>
            <person name="Quesneville H."/>
            <person name="Ram K.R."/>
            <person name="Rand D."/>
            <person name="Rasmussen M.D."/>
            <person name="Reed L.K."/>
            <person name="Reenan R."/>
            <person name="Reily A."/>
            <person name="Remington K.A."/>
            <person name="Rieger T.T."/>
            <person name="Ritchie M.G."/>
            <person name="Robin C."/>
            <person name="Rogers Y.H."/>
            <person name="Rohde C."/>
            <person name="Rozas J."/>
            <person name="Rubenfield M.J."/>
            <person name="Ruiz A."/>
            <person name="Russo S."/>
            <person name="Salzberg S.L."/>
            <person name="Sanchez-Gracia A."/>
            <person name="Saranga D.J."/>
            <person name="Sato H."/>
            <person name="Schaeffer S.W."/>
            <person name="Schatz M.C."/>
            <person name="Schlenke T."/>
            <person name="Schwartz R."/>
            <person name="Segarra C."/>
            <person name="Singh R.S."/>
            <person name="Sirot L."/>
            <person name="Sirota M."/>
            <person name="Sisneros N.B."/>
            <person name="Smith C.D."/>
            <person name="Smith T.F."/>
            <person name="Spieth J."/>
            <person name="Stage D.E."/>
            <person name="Stark A."/>
            <person name="Stephan W."/>
            <person name="Strausberg R.L."/>
            <person name="Strempel S."/>
            <person name="Sturgill D."/>
            <person name="Sutton G."/>
            <person name="Sutton G.G."/>
            <person name="Tao W."/>
            <person name="Teichmann S."/>
            <person name="Tobari Y.N."/>
            <person name="Tomimura Y."/>
            <person name="Tsolas J.M."/>
            <person name="Valente V.L."/>
            <person name="Venter E."/>
            <person name="Venter J.C."/>
            <person name="Vicario S."/>
            <person name="Vieira F.G."/>
            <person name="Vilella A.J."/>
            <person name="Villasante A."/>
            <person name="Walenz B."/>
            <person name="Wang J."/>
            <person name="Wasserman M."/>
            <person name="Watts T."/>
            <person name="Wilson D."/>
            <person name="Wilson R.K."/>
            <person name="Wing R.A."/>
            <person name="Wolfner M.F."/>
            <person name="Wong A."/>
            <person name="Wong G.K."/>
            <person name="Wu C.I."/>
            <person name="Wu G."/>
            <person name="Yamamoto D."/>
            <person name="Yang H.P."/>
            <person name="Yang S.P."/>
            <person name="Yorke J.A."/>
            <person name="Yoshida K."/>
            <person name="Zdobnov E."/>
            <person name="Zhang P."/>
            <person name="Zhang Y."/>
            <person name="Zimin A.V."/>
            <person name="Baldwin J."/>
            <person name="Abdouelleil A."/>
            <person name="Abdulkadir J."/>
            <person name="Abebe A."/>
            <person name="Abera B."/>
            <person name="Abreu J."/>
            <person name="Acer S.C."/>
            <person name="Aftuck L."/>
            <person name="Alexander A."/>
            <person name="An P."/>
            <person name="Anderson E."/>
            <person name="Anderson S."/>
            <person name="Arachi H."/>
            <person name="Azer M."/>
            <person name="Bachantsang P."/>
            <person name="Barry A."/>
            <person name="Bayul T."/>
            <person name="Berlin A."/>
            <person name="Bessette D."/>
            <person name="Bloom T."/>
            <person name="Blye J."/>
            <person name="Boguslavskiy L."/>
            <person name="Bonnet C."/>
            <person name="Boukhgalter B."/>
            <person name="Bourzgui I."/>
            <person name="Brown A."/>
            <person name="Cahill P."/>
            <person name="Channer S."/>
            <person name="Cheshatsang Y."/>
            <person name="Chuda L."/>
            <person name="Citroen M."/>
            <person name="Collymore A."/>
            <person name="Cooke P."/>
            <person name="Costello M."/>
            <person name="D'Aco K."/>
            <person name="Daza R."/>
            <person name="De Haan G."/>
            <person name="DeGray S."/>
            <person name="DeMaso C."/>
            <person name="Dhargay N."/>
            <person name="Dooley K."/>
            <person name="Dooley E."/>
            <person name="Doricent M."/>
            <person name="Dorje P."/>
            <person name="Dorjee K."/>
            <person name="Dupes A."/>
            <person name="Elong R."/>
            <person name="Falk J."/>
            <person name="Farina A."/>
            <person name="Faro S."/>
            <person name="Ferguson D."/>
            <person name="Fisher S."/>
            <person name="Foley C.D."/>
            <person name="Franke A."/>
            <person name="Friedrich D."/>
            <person name="Gadbois L."/>
            <person name="Gearin G."/>
            <person name="Gearin C.R."/>
            <person name="Giannoukos G."/>
            <person name="Goode T."/>
            <person name="Graham J."/>
            <person name="Grandbois E."/>
            <person name="Grewal S."/>
            <person name="Gyaltsen K."/>
            <person name="Hafez N."/>
            <person name="Hagos B."/>
            <person name="Hall J."/>
            <person name="Henson C."/>
            <person name="Hollinger A."/>
            <person name="Honan T."/>
            <person name="Huard M.D."/>
            <person name="Hughes L."/>
            <person name="Hurhula B."/>
            <person name="Husby M.E."/>
            <person name="Kamat A."/>
            <person name="Kanga B."/>
            <person name="Kashin S."/>
            <person name="Khazanovich D."/>
            <person name="Kisner P."/>
            <person name="Lance K."/>
            <person name="Lara M."/>
            <person name="Lee W."/>
            <person name="Lennon N."/>
            <person name="Letendre F."/>
            <person name="LeVine R."/>
            <person name="Lipovsky A."/>
            <person name="Liu X."/>
            <person name="Liu J."/>
            <person name="Liu S."/>
            <person name="Lokyitsang T."/>
            <person name="Lokyitsang Y."/>
            <person name="Lubonja R."/>
            <person name="Lui A."/>
            <person name="MacDonald P."/>
            <person name="Magnisalis V."/>
            <person name="Maru K."/>
            <person name="Matthews C."/>
            <person name="McCusker W."/>
            <person name="McDonough S."/>
            <person name="Mehta T."/>
            <person name="Meldrim J."/>
            <person name="Meneus L."/>
            <person name="Mihai O."/>
            <person name="Mihalev A."/>
            <person name="Mihova T."/>
            <person name="Mittelman R."/>
            <person name="Mlenga V."/>
            <person name="Montmayeur A."/>
            <person name="Mulrain L."/>
            <person name="Navidi A."/>
            <person name="Naylor J."/>
            <person name="Negash T."/>
            <person name="Nguyen T."/>
            <person name="Nguyen N."/>
            <person name="Nicol R."/>
            <person name="Norbu C."/>
            <person name="Norbu N."/>
            <person name="Novod N."/>
            <person name="O'Neill B."/>
            <person name="Osman S."/>
            <person name="Markiewicz E."/>
            <person name="Oyono O.L."/>
            <person name="Patti C."/>
            <person name="Phunkhang P."/>
            <person name="Pierre F."/>
            <person name="Priest M."/>
            <person name="Raghuraman S."/>
            <person name="Rege F."/>
            <person name="Reyes R."/>
            <person name="Rise C."/>
            <person name="Rogov P."/>
            <person name="Ross K."/>
            <person name="Ryan E."/>
            <person name="Settipalli S."/>
            <person name="Shea T."/>
            <person name="Sherpa N."/>
            <person name="Shi L."/>
            <person name="Shih D."/>
            <person name="Sparrow T."/>
            <person name="Spaulding J."/>
            <person name="Stalker J."/>
            <person name="Stange-Thomann N."/>
            <person name="Stavropoulos S."/>
            <person name="Stone C."/>
            <person name="Strader C."/>
            <person name="Tesfaye S."/>
            <person name="Thomson T."/>
            <person name="Thoulutsang Y."/>
            <person name="Thoulutsang D."/>
            <person name="Topham K."/>
            <person name="Topping I."/>
            <person name="Tsamla T."/>
            <person name="Vassiliev H."/>
            <person name="Vo A."/>
            <person name="Wangchuk T."/>
            <person name="Wangdi T."/>
            <person name="Weiand M."/>
            <person name="Wilkinson J."/>
            <person name="Wilson A."/>
            <person name="Yadav S."/>
            <person name="Young G."/>
            <person name="Yu Q."/>
            <person name="Zembek L."/>
            <person name="Zhong D."/>
            <person name="Zimmer A."/>
            <person name="Zwirko Z."/>
            <person name="Jaffe D.B."/>
            <person name="Alvarez P."/>
            <person name="Brockman W."/>
            <person name="Butler J."/>
            <person name="Chin C."/>
            <person name="Gnerre S."/>
            <person name="Grabherr M."/>
            <person name="Kleber M."/>
            <person name="Mauceli E."/>
            <person name="MacCallum I."/>
        </authorList>
    </citation>
    <scope>NUCLEOTIDE SEQUENCE [LARGE SCALE GENOMIC DNA]</scope>
    <source>
        <strain evidence="3">Tucson 14024-0371.13</strain>
    </source>
</reference>
<keyword evidence="3" id="KW-1185">Reference proteome</keyword>
<dbReference type="GeneID" id="26514518"/>
<dbReference type="PANTHER" id="PTHR12121">
    <property type="entry name" value="CARBON CATABOLITE REPRESSOR PROTEIN 4"/>
    <property type="match status" value="1"/>
</dbReference>
<dbReference type="CTD" id="37748"/>
<protein>
    <recommendedName>
        <fullName evidence="1">Endonuclease/exonuclease/phosphatase domain-containing protein</fullName>
    </recommendedName>
</protein>
<dbReference type="AlphaFoldDB" id="A0A0P9BY08"/>
<sequence length="354" mass="40816">MYKSMLRTVSLQARSISKIGSGKRKQKTGKEEMETRYDFNRRWMQLRNVGSSVRRSSAPLPSTFKVVSYNILAQDLLLEHLYLYMGIQQEWLTWRRRQQNLQREILKLDPDILCLQEMQYDHLSLLIQGLRMGNGRKLEYVYKKKTGHRTDGCAIVYDSSKFQLLDQRAVELHDHHVALLNRENVALFAKFRFKLDPDPCKEFVIATTHLLYNPKRNDVRCAQVNRMLEELNTFSEKAPVVLTGDFNSLVNSPAIEKLLGQQGQGQERAETETDHSPMRFELVHPGEGTASTYQDDWITVDYILRSISSRSTYKLLPVSIYNLPSINRCSSVGPIPNHYLGSDHYALGAVFTVV</sequence>
<dbReference type="InterPro" id="IPR005135">
    <property type="entry name" value="Endo/exonuclease/phosphatase"/>
</dbReference>
<proteinExistence type="predicted"/>
<dbReference type="GO" id="GO:0160273">
    <property type="term" value="F:RNA 2'-phosphatase activity"/>
    <property type="evidence" value="ECO:0007669"/>
    <property type="project" value="EnsemblMetazoa"/>
</dbReference>
<dbReference type="GO" id="GO:0005759">
    <property type="term" value="C:mitochondrial matrix"/>
    <property type="evidence" value="ECO:0007669"/>
    <property type="project" value="EnsemblMetazoa"/>
</dbReference>
<organism evidence="2 3">
    <name type="scientific">Drosophila ananassae</name>
    <name type="common">Fruit fly</name>
    <dbReference type="NCBI Taxonomy" id="7217"/>
    <lineage>
        <taxon>Eukaryota</taxon>
        <taxon>Metazoa</taxon>
        <taxon>Ecdysozoa</taxon>
        <taxon>Arthropoda</taxon>
        <taxon>Hexapoda</taxon>
        <taxon>Insecta</taxon>
        <taxon>Pterygota</taxon>
        <taxon>Neoptera</taxon>
        <taxon>Endopterygota</taxon>
        <taxon>Diptera</taxon>
        <taxon>Brachycera</taxon>
        <taxon>Muscomorpha</taxon>
        <taxon>Ephydroidea</taxon>
        <taxon>Drosophilidae</taxon>
        <taxon>Drosophila</taxon>
        <taxon>Sophophora</taxon>
    </lineage>
</organism>
<dbReference type="EMBL" id="CH902619">
    <property type="protein sequence ID" value="KPU76350.1"/>
    <property type="molecule type" value="Genomic_DNA"/>
</dbReference>
<accession>A0A0P9BY08</accession>
<dbReference type="FunCoup" id="A0A0P9BY08">
    <property type="interactions" value="31"/>
</dbReference>
<evidence type="ECO:0000313" key="3">
    <source>
        <dbReference type="Proteomes" id="UP000007801"/>
    </source>
</evidence>
<dbReference type="InterPro" id="IPR036691">
    <property type="entry name" value="Endo/exonu/phosph_ase_sf"/>
</dbReference>
<dbReference type="KEGG" id="dan:26514518"/>
<dbReference type="Gene3D" id="3.60.10.10">
    <property type="entry name" value="Endonuclease/exonuclease/phosphatase"/>
    <property type="match status" value="1"/>
</dbReference>
<evidence type="ECO:0000313" key="2">
    <source>
        <dbReference type="EMBL" id="KPU76350.1"/>
    </source>
</evidence>
<dbReference type="Proteomes" id="UP000007801">
    <property type="component" value="Unassembled WGS sequence"/>
</dbReference>
<dbReference type="GO" id="GO:0000175">
    <property type="term" value="F:3'-5'-RNA exonuclease activity"/>
    <property type="evidence" value="ECO:0007669"/>
    <property type="project" value="TreeGrafter"/>
</dbReference>
<dbReference type="InterPro" id="IPR050410">
    <property type="entry name" value="CCR4/nocturin_mRNA_transcr"/>
</dbReference>
<dbReference type="GO" id="GO:0160272">
    <property type="term" value="F:RNA 2',3'-cyclic phosphatase activity"/>
    <property type="evidence" value="ECO:0007669"/>
    <property type="project" value="EnsemblMetazoa"/>
</dbReference>
<dbReference type="OrthoDB" id="10253982at2759"/>
<dbReference type="SMR" id="A0A0P9BY08"/>
<name>A0A0P9BY08_DROAN</name>
<dbReference type="GO" id="GO:0090616">
    <property type="term" value="P:mitochondrial mRNA 3'-end processing"/>
    <property type="evidence" value="ECO:0007669"/>
    <property type="project" value="EnsemblMetazoa"/>
</dbReference>